<proteinExistence type="predicted"/>
<organism evidence="3 4">
    <name type="scientific">Cyphomyrmex costatus</name>
    <dbReference type="NCBI Taxonomy" id="456900"/>
    <lineage>
        <taxon>Eukaryota</taxon>
        <taxon>Metazoa</taxon>
        <taxon>Ecdysozoa</taxon>
        <taxon>Arthropoda</taxon>
        <taxon>Hexapoda</taxon>
        <taxon>Insecta</taxon>
        <taxon>Pterygota</taxon>
        <taxon>Neoptera</taxon>
        <taxon>Endopterygota</taxon>
        <taxon>Hymenoptera</taxon>
        <taxon>Apocrita</taxon>
        <taxon>Aculeata</taxon>
        <taxon>Formicoidea</taxon>
        <taxon>Formicidae</taxon>
        <taxon>Myrmicinae</taxon>
        <taxon>Cyphomyrmex</taxon>
    </lineage>
</organism>
<keyword evidence="4" id="KW-1185">Reference proteome</keyword>
<feature type="non-terminal residue" evidence="3">
    <location>
        <position position="1"/>
    </location>
</feature>
<protein>
    <submittedName>
        <fullName evidence="3">Uncharacterized protein</fullName>
    </submittedName>
</protein>
<feature type="compositionally biased region" description="Basic and acidic residues" evidence="1">
    <location>
        <begin position="213"/>
        <end position="222"/>
    </location>
</feature>
<evidence type="ECO:0000313" key="3">
    <source>
        <dbReference type="EMBL" id="KYN05575.1"/>
    </source>
</evidence>
<feature type="region of interest" description="Disordered" evidence="1">
    <location>
        <begin position="186"/>
        <end position="234"/>
    </location>
</feature>
<dbReference type="AlphaFoldDB" id="A0A151ILE2"/>
<accession>A0A151ILE2</accession>
<feature type="chain" id="PRO_5007582222" evidence="2">
    <location>
        <begin position="20"/>
        <end position="234"/>
    </location>
</feature>
<dbReference type="EMBL" id="KQ977120">
    <property type="protein sequence ID" value="KYN05575.1"/>
    <property type="molecule type" value="Genomic_DNA"/>
</dbReference>
<sequence length="234" mass="26397">WLTGWLAGWLLSPRHLISAEDWPISRSNDHRMPIDRISCQLRTHISIIDVIFMIVDIYDAAGTRRSCRRLALAASWQNTILRIILAMCFCSQKMPQEVITNQAMSCWEVLRYYRRNYSTPVTPGQQQKPKLRSISQTSPRRKLNTVLVPGSLFRGCATTSSIHVGPGARSTVITILHVTLSAHLTKEKRGGGGDEGEEDEEEKGQREMAAAENGERGEDVDANRIAIYPRARRL</sequence>
<feature type="signal peptide" evidence="2">
    <location>
        <begin position="1"/>
        <end position="19"/>
    </location>
</feature>
<reference evidence="3 4" key="1">
    <citation type="submission" date="2016-03" db="EMBL/GenBank/DDBJ databases">
        <title>Cyphomyrmex costatus WGS genome.</title>
        <authorList>
            <person name="Nygaard S."/>
            <person name="Hu H."/>
            <person name="Boomsma J."/>
            <person name="Zhang G."/>
        </authorList>
    </citation>
    <scope>NUCLEOTIDE SEQUENCE [LARGE SCALE GENOMIC DNA]</scope>
    <source>
        <strain evidence="3">MS0001</strain>
        <tissue evidence="3">Whole body</tissue>
    </source>
</reference>
<evidence type="ECO:0000256" key="2">
    <source>
        <dbReference type="SAM" id="SignalP"/>
    </source>
</evidence>
<name>A0A151ILE2_9HYME</name>
<gene>
    <name evidence="3" type="ORF">ALC62_03493</name>
</gene>
<keyword evidence="2" id="KW-0732">Signal</keyword>
<evidence type="ECO:0000313" key="4">
    <source>
        <dbReference type="Proteomes" id="UP000078542"/>
    </source>
</evidence>
<evidence type="ECO:0000256" key="1">
    <source>
        <dbReference type="SAM" id="MobiDB-lite"/>
    </source>
</evidence>
<dbReference type="Proteomes" id="UP000078542">
    <property type="component" value="Unassembled WGS sequence"/>
</dbReference>